<name>A0A2M7SCV1_9BACT</name>
<proteinExistence type="predicted"/>
<dbReference type="AlphaFoldDB" id="A0A2M7SCV1"/>
<accession>A0A2M7SCV1</accession>
<organism evidence="2 3">
    <name type="scientific">Candidatus Desantisbacteria bacterium CG_4_10_14_0_8_um_filter_48_22</name>
    <dbReference type="NCBI Taxonomy" id="1974543"/>
    <lineage>
        <taxon>Bacteria</taxon>
        <taxon>Candidatus Desantisiibacteriota</taxon>
    </lineage>
</organism>
<evidence type="ECO:0000313" key="3">
    <source>
        <dbReference type="Proteomes" id="UP000229307"/>
    </source>
</evidence>
<dbReference type="Proteomes" id="UP000229307">
    <property type="component" value="Unassembled WGS sequence"/>
</dbReference>
<sequence length="181" mass="21031">MGRISFRFNVKKAIEVILWLASRKQDGVDVFHIVKAIFYSDVYHLNNYGRVIFGDTYAAMKYGPIPSKTYDILNNDLLTMSCLGLTEVPFERNNIIIKALRNPNMEEFSESDIEALQYGWDEVKDKSFKQISDSLHEHDAYKKKWDSSERTANSIPIDFEDLIVDKEIKEELSCTSKYIKI</sequence>
<reference evidence="3" key="1">
    <citation type="submission" date="2017-09" db="EMBL/GenBank/DDBJ databases">
        <title>Depth-based differentiation of microbial function through sediment-hosted aquifers and enrichment of novel symbionts in the deep terrestrial subsurface.</title>
        <authorList>
            <person name="Probst A.J."/>
            <person name="Ladd B."/>
            <person name="Jarett J.K."/>
            <person name="Geller-Mcgrath D.E."/>
            <person name="Sieber C.M.K."/>
            <person name="Emerson J.B."/>
            <person name="Anantharaman K."/>
            <person name="Thomas B.C."/>
            <person name="Malmstrom R."/>
            <person name="Stieglmeier M."/>
            <person name="Klingl A."/>
            <person name="Woyke T."/>
            <person name="Ryan C.M."/>
            <person name="Banfield J.F."/>
        </authorList>
    </citation>
    <scope>NUCLEOTIDE SEQUENCE [LARGE SCALE GENOMIC DNA]</scope>
</reference>
<dbReference type="Pfam" id="PF13274">
    <property type="entry name" value="SocA_Panacea"/>
    <property type="match status" value="1"/>
</dbReference>
<dbReference type="InterPro" id="IPR025272">
    <property type="entry name" value="SocA_Panacea"/>
</dbReference>
<dbReference type="EMBL" id="PFMR01000128">
    <property type="protein sequence ID" value="PIZ17300.1"/>
    <property type="molecule type" value="Genomic_DNA"/>
</dbReference>
<evidence type="ECO:0000259" key="1">
    <source>
        <dbReference type="Pfam" id="PF13274"/>
    </source>
</evidence>
<evidence type="ECO:0000313" key="2">
    <source>
        <dbReference type="EMBL" id="PIZ17300.1"/>
    </source>
</evidence>
<feature type="domain" description="Antitoxin SocA-like Panacea" evidence="1">
    <location>
        <begin position="34"/>
        <end position="139"/>
    </location>
</feature>
<protein>
    <recommendedName>
        <fullName evidence="1">Antitoxin SocA-like Panacea domain-containing protein</fullName>
    </recommendedName>
</protein>
<gene>
    <name evidence="2" type="ORF">COY52_04750</name>
</gene>
<comment type="caution">
    <text evidence="2">The sequence shown here is derived from an EMBL/GenBank/DDBJ whole genome shotgun (WGS) entry which is preliminary data.</text>
</comment>